<evidence type="ECO:0000256" key="2">
    <source>
        <dbReference type="ARBA" id="ARBA00022475"/>
    </source>
</evidence>
<organism evidence="7 8">
    <name type="scientific">Aliisedimentitalea scapharcae</name>
    <dbReference type="NCBI Taxonomy" id="1524259"/>
    <lineage>
        <taxon>Bacteria</taxon>
        <taxon>Pseudomonadati</taxon>
        <taxon>Pseudomonadota</taxon>
        <taxon>Alphaproteobacteria</taxon>
        <taxon>Rhodobacterales</taxon>
        <taxon>Roseobacteraceae</taxon>
        <taxon>Aliisedimentitalea</taxon>
    </lineage>
</organism>
<evidence type="ECO:0000256" key="3">
    <source>
        <dbReference type="ARBA" id="ARBA00022676"/>
    </source>
</evidence>
<dbReference type="Gene3D" id="3.90.550.10">
    <property type="entry name" value="Spore Coat Polysaccharide Biosynthesis Protein SpsA, Chain A"/>
    <property type="match status" value="1"/>
</dbReference>
<dbReference type="InterPro" id="IPR029044">
    <property type="entry name" value="Nucleotide-diphossugar_trans"/>
</dbReference>
<keyword evidence="2" id="KW-1003">Cell membrane</keyword>
<protein>
    <submittedName>
        <fullName evidence="7">Glycosyltransferase family 2 protein</fullName>
    </submittedName>
</protein>
<gene>
    <name evidence="7" type="ORF">QEZ52_05550</name>
</gene>
<keyword evidence="5" id="KW-0472">Membrane</keyword>
<evidence type="ECO:0000256" key="5">
    <source>
        <dbReference type="ARBA" id="ARBA00023136"/>
    </source>
</evidence>
<feature type="domain" description="Glycosyltransferase 2-like" evidence="6">
    <location>
        <begin position="4"/>
        <end position="163"/>
    </location>
</feature>
<keyword evidence="3" id="KW-0328">Glycosyltransferase</keyword>
<dbReference type="PANTHER" id="PTHR43646">
    <property type="entry name" value="GLYCOSYLTRANSFERASE"/>
    <property type="match status" value="1"/>
</dbReference>
<proteinExistence type="predicted"/>
<dbReference type="SUPFAM" id="SSF53448">
    <property type="entry name" value="Nucleotide-diphospho-sugar transferases"/>
    <property type="match status" value="1"/>
</dbReference>
<dbReference type="CDD" id="cd06423">
    <property type="entry name" value="CESA_like"/>
    <property type="match status" value="1"/>
</dbReference>
<sequence>MNLSVLIPAHNEASYIGPCLSALLASEPFCSETTCEVLVLANGCTDATVQTAQTFQDQARARGWTLRVLDLEQGGKLNALNCGDRAATGQIRVYLDADVTVDPDLLPQLATALDTKVPCYASGHPRVSLAKSWVTRTYARFWQKLPFLNEPAPGFGVFAMNAAGRARWTQWPDIISDDTFARLQFTPSERIGVPAGYDWPMVEGFARLTRVRRRQNKGVEEIAERYPMLIPNQTPAPATTGQIAPLALGDPLGFIIYALVAVAVKTPLFASQTRWVRGR</sequence>
<dbReference type="Pfam" id="PF00535">
    <property type="entry name" value="Glycos_transf_2"/>
    <property type="match status" value="1"/>
</dbReference>
<dbReference type="PANTHER" id="PTHR43646:SF2">
    <property type="entry name" value="GLYCOSYLTRANSFERASE 2-LIKE DOMAIN-CONTAINING PROTEIN"/>
    <property type="match status" value="1"/>
</dbReference>
<evidence type="ECO:0000256" key="1">
    <source>
        <dbReference type="ARBA" id="ARBA00004236"/>
    </source>
</evidence>
<keyword evidence="4" id="KW-0808">Transferase</keyword>
<dbReference type="Proteomes" id="UP001623232">
    <property type="component" value="Chromosome"/>
</dbReference>
<accession>A0ABZ2XV81</accession>
<reference evidence="7 8" key="1">
    <citation type="submission" date="2023-04" db="EMBL/GenBank/DDBJ databases">
        <title>Complete genome sequence of Alisedimentitalea scapharcae.</title>
        <authorList>
            <person name="Rong J.-C."/>
            <person name="Yi M.-L."/>
            <person name="Zhao Q."/>
        </authorList>
    </citation>
    <scope>NUCLEOTIDE SEQUENCE [LARGE SCALE GENOMIC DNA]</scope>
    <source>
        <strain evidence="7 8">KCTC 42119</strain>
    </source>
</reference>
<evidence type="ECO:0000313" key="7">
    <source>
        <dbReference type="EMBL" id="WZK90010.1"/>
    </source>
</evidence>
<evidence type="ECO:0000259" key="6">
    <source>
        <dbReference type="Pfam" id="PF00535"/>
    </source>
</evidence>
<keyword evidence="8" id="KW-1185">Reference proteome</keyword>
<evidence type="ECO:0000313" key="8">
    <source>
        <dbReference type="Proteomes" id="UP001623232"/>
    </source>
</evidence>
<dbReference type="EMBL" id="CP123584">
    <property type="protein sequence ID" value="WZK90010.1"/>
    <property type="molecule type" value="Genomic_DNA"/>
</dbReference>
<dbReference type="InterPro" id="IPR001173">
    <property type="entry name" value="Glyco_trans_2-like"/>
</dbReference>
<name>A0ABZ2XV81_9RHOB</name>
<comment type="subcellular location">
    <subcellularLocation>
        <location evidence="1">Cell membrane</location>
    </subcellularLocation>
</comment>
<evidence type="ECO:0000256" key="4">
    <source>
        <dbReference type="ARBA" id="ARBA00022679"/>
    </source>
</evidence>